<feature type="compositionally biased region" description="Acidic residues" evidence="1">
    <location>
        <begin position="185"/>
        <end position="194"/>
    </location>
</feature>
<dbReference type="Proteomes" id="UP000432350">
    <property type="component" value="Unassembled WGS sequence"/>
</dbReference>
<feature type="compositionally biased region" description="Basic and acidic residues" evidence="1">
    <location>
        <begin position="150"/>
        <end position="184"/>
    </location>
</feature>
<sequence length="194" mass="20969">MLDTDTSRDGQAAEADEEQVEDEGEQDDADRPDHDGGQGVGAAEAGQPGEDEAAESGAERVGGDGGDAHHHLCGDADAAQDDRPRHRQFDLQQGAEPAHADAARRLDDGGRDLGETDDRVAQDRQCGEEDDRDDRRQDAEAERDDEQADDGERRQGEADGRHPVRERGQARAAVDECGEHHGDDRGEDDALDDQ</sequence>
<dbReference type="AlphaFoldDB" id="A0A654BCY9"/>
<name>A0A654BCY9_SPHMU</name>
<accession>A0A654BCY9</accession>
<feature type="compositionally biased region" description="Basic and acidic residues" evidence="1">
    <location>
        <begin position="98"/>
        <end position="140"/>
    </location>
</feature>
<evidence type="ECO:0000313" key="2">
    <source>
        <dbReference type="EMBL" id="VXC78030.1"/>
    </source>
</evidence>
<feature type="compositionally biased region" description="Basic and acidic residues" evidence="1">
    <location>
        <begin position="57"/>
        <end position="89"/>
    </location>
</feature>
<evidence type="ECO:0000256" key="1">
    <source>
        <dbReference type="SAM" id="MobiDB-lite"/>
    </source>
</evidence>
<feature type="region of interest" description="Disordered" evidence="1">
    <location>
        <begin position="1"/>
        <end position="194"/>
    </location>
</feature>
<dbReference type="EMBL" id="CABWMV010000021">
    <property type="protein sequence ID" value="VXC78030.1"/>
    <property type="molecule type" value="Genomic_DNA"/>
</dbReference>
<gene>
    <name evidence="2" type="ORF">SPHINGO8BC_280001</name>
</gene>
<reference evidence="2 3" key="1">
    <citation type="submission" date="2019-10" db="EMBL/GenBank/DDBJ databases">
        <authorList>
            <person name="Karimi E."/>
        </authorList>
    </citation>
    <scope>NUCLEOTIDE SEQUENCE [LARGE SCALE GENOMIC DNA]</scope>
    <source>
        <strain evidence="2">Sphingobacterium sp. 8BC</strain>
    </source>
</reference>
<feature type="compositionally biased region" description="Acidic residues" evidence="1">
    <location>
        <begin position="14"/>
        <end position="28"/>
    </location>
</feature>
<proteinExistence type="predicted"/>
<protein>
    <submittedName>
        <fullName evidence="2">Uncharacterized protein</fullName>
    </submittedName>
</protein>
<organism evidence="2 3">
    <name type="scientific">Sphingobacterium multivorum</name>
    <dbReference type="NCBI Taxonomy" id="28454"/>
    <lineage>
        <taxon>Bacteria</taxon>
        <taxon>Pseudomonadati</taxon>
        <taxon>Bacteroidota</taxon>
        <taxon>Sphingobacteriia</taxon>
        <taxon>Sphingobacteriales</taxon>
        <taxon>Sphingobacteriaceae</taxon>
        <taxon>Sphingobacterium</taxon>
    </lineage>
</organism>
<evidence type="ECO:0000313" key="3">
    <source>
        <dbReference type="Proteomes" id="UP000432350"/>
    </source>
</evidence>